<evidence type="ECO:0000256" key="4">
    <source>
        <dbReference type="ARBA" id="ARBA00022692"/>
    </source>
</evidence>
<dbReference type="GO" id="GO:0045277">
    <property type="term" value="C:respiratory chain complex IV"/>
    <property type="evidence" value="ECO:0007669"/>
    <property type="project" value="InterPro"/>
</dbReference>
<evidence type="ECO:0000256" key="9">
    <source>
        <dbReference type="ARBA" id="ARBA00023136"/>
    </source>
</evidence>
<dbReference type="PANTHER" id="PTHR16717">
    <property type="entry name" value="CYTOCHROME C OXIDASE POLYPEPTIDE VIII"/>
    <property type="match status" value="1"/>
</dbReference>
<dbReference type="EMBL" id="JAACNH010000007">
    <property type="protein sequence ID" value="KAG8437953.1"/>
    <property type="molecule type" value="Genomic_DNA"/>
</dbReference>
<dbReference type="InterPro" id="IPR036548">
    <property type="entry name" value="Cyt_c_oxidase_su8_sf"/>
</dbReference>
<accession>A0A8T2J2B2</accession>
<evidence type="ECO:0000256" key="1">
    <source>
        <dbReference type="ARBA" id="ARBA00004434"/>
    </source>
</evidence>
<evidence type="ECO:0000256" key="5">
    <source>
        <dbReference type="ARBA" id="ARBA00022792"/>
    </source>
</evidence>
<gene>
    <name evidence="11" type="ORF">GDO86_008585</name>
</gene>
<dbReference type="SUPFAM" id="SSF81431">
    <property type="entry name" value="Mitochondrial cytochrome c oxidase subunit VIIIb (aka IX)"/>
    <property type="match status" value="1"/>
</dbReference>
<keyword evidence="8" id="KW-0496">Mitochondrion</keyword>
<protein>
    <submittedName>
        <fullName evidence="11">Uncharacterized protein</fullName>
    </submittedName>
</protein>
<dbReference type="Gene3D" id="4.10.81.10">
    <property type="entry name" value="Cytochrome c oxidase, subunit 8"/>
    <property type="match status" value="1"/>
</dbReference>
<name>A0A8T2J2B2_9PIPI</name>
<dbReference type="GO" id="GO:0005743">
    <property type="term" value="C:mitochondrial inner membrane"/>
    <property type="evidence" value="ECO:0007669"/>
    <property type="project" value="UniProtKB-SubCell"/>
</dbReference>
<dbReference type="OrthoDB" id="8931496at2759"/>
<dbReference type="Pfam" id="PF02285">
    <property type="entry name" value="COX8"/>
    <property type="match status" value="1"/>
</dbReference>
<evidence type="ECO:0000313" key="12">
    <source>
        <dbReference type="Proteomes" id="UP000812440"/>
    </source>
</evidence>
<dbReference type="GO" id="GO:0006123">
    <property type="term" value="P:mitochondrial electron transport, cytochrome c to oxygen"/>
    <property type="evidence" value="ECO:0007669"/>
    <property type="project" value="InterPro"/>
</dbReference>
<dbReference type="AlphaFoldDB" id="A0A8T2J2B2"/>
<dbReference type="InterPro" id="IPR003205">
    <property type="entry name" value="Cyt_c_oxidase_su8"/>
</dbReference>
<comment type="similarity">
    <text evidence="3">Belongs to the cytochrome c oxidase VIII family.</text>
</comment>
<keyword evidence="4 10" id="KW-0812">Transmembrane</keyword>
<evidence type="ECO:0000256" key="3">
    <source>
        <dbReference type="ARBA" id="ARBA00010117"/>
    </source>
</evidence>
<comment type="subcellular location">
    <subcellularLocation>
        <location evidence="1">Mitochondrion inner membrane</location>
        <topology evidence="1">Single-pass membrane protein</topology>
    </subcellularLocation>
</comment>
<dbReference type="CDD" id="cd00930">
    <property type="entry name" value="Cyt_c_Oxidase_VIII"/>
    <property type="match status" value="1"/>
</dbReference>
<evidence type="ECO:0000256" key="6">
    <source>
        <dbReference type="ARBA" id="ARBA00022946"/>
    </source>
</evidence>
<comment type="caution">
    <text evidence="11">The sequence shown here is derived from an EMBL/GenBank/DDBJ whole genome shotgun (WGS) entry which is preliminary data.</text>
</comment>
<keyword evidence="7 10" id="KW-1133">Transmembrane helix</keyword>
<evidence type="ECO:0000256" key="8">
    <source>
        <dbReference type="ARBA" id="ARBA00023128"/>
    </source>
</evidence>
<evidence type="ECO:0000256" key="7">
    <source>
        <dbReference type="ARBA" id="ARBA00022989"/>
    </source>
</evidence>
<keyword evidence="5" id="KW-0999">Mitochondrion inner membrane</keyword>
<dbReference type="PANTHER" id="PTHR16717:SF5">
    <property type="entry name" value="CYTOCHROME C OXIDASE SUBUNIT 8, ISOFORM A"/>
    <property type="match status" value="1"/>
</dbReference>
<dbReference type="FunFam" id="4.10.81.10:FF:000001">
    <property type="entry name" value="Cytochrome c oxidase subunit 8B, mitochondrial"/>
    <property type="match status" value="1"/>
</dbReference>
<evidence type="ECO:0000313" key="11">
    <source>
        <dbReference type="EMBL" id="KAG8437953.1"/>
    </source>
</evidence>
<comment type="pathway">
    <text evidence="2">Energy metabolism; oxidative phosphorylation.</text>
</comment>
<evidence type="ECO:0000256" key="2">
    <source>
        <dbReference type="ARBA" id="ARBA00004673"/>
    </source>
</evidence>
<keyword evidence="12" id="KW-1185">Reference proteome</keyword>
<keyword evidence="9 10" id="KW-0472">Membrane</keyword>
<keyword evidence="6" id="KW-0809">Transit peptide</keyword>
<feature type="transmembrane region" description="Helical" evidence="10">
    <location>
        <begin position="36"/>
        <end position="55"/>
    </location>
</feature>
<dbReference type="Proteomes" id="UP000812440">
    <property type="component" value="Chromosome 4"/>
</dbReference>
<sequence>MSALARLFRAPNLMRVPARRGIASKPAKKPITTGETAIGLSTFVVCFLVPSGWILSNLESYKKRD</sequence>
<proteinExistence type="inferred from homology"/>
<organism evidence="11 12">
    <name type="scientific">Hymenochirus boettgeri</name>
    <name type="common">Congo dwarf clawed frog</name>
    <dbReference type="NCBI Taxonomy" id="247094"/>
    <lineage>
        <taxon>Eukaryota</taxon>
        <taxon>Metazoa</taxon>
        <taxon>Chordata</taxon>
        <taxon>Craniata</taxon>
        <taxon>Vertebrata</taxon>
        <taxon>Euteleostomi</taxon>
        <taxon>Amphibia</taxon>
        <taxon>Batrachia</taxon>
        <taxon>Anura</taxon>
        <taxon>Pipoidea</taxon>
        <taxon>Pipidae</taxon>
        <taxon>Pipinae</taxon>
        <taxon>Hymenochirus</taxon>
    </lineage>
</organism>
<reference evidence="11" key="1">
    <citation type="thesis" date="2020" institute="ProQuest LLC" country="789 East Eisenhower Parkway, Ann Arbor, MI, USA">
        <title>Comparative Genomics and Chromosome Evolution.</title>
        <authorList>
            <person name="Mudd A.B."/>
        </authorList>
    </citation>
    <scope>NUCLEOTIDE SEQUENCE</scope>
    <source>
        <strain evidence="11">Female2</strain>
        <tissue evidence="11">Blood</tissue>
    </source>
</reference>
<evidence type="ECO:0000256" key="10">
    <source>
        <dbReference type="SAM" id="Phobius"/>
    </source>
</evidence>